<dbReference type="InterPro" id="IPR000823">
    <property type="entry name" value="Peroxidase_pln"/>
</dbReference>
<keyword evidence="10 17" id="KW-0106">Calcium</keyword>
<evidence type="ECO:0000259" key="19">
    <source>
        <dbReference type="PROSITE" id="PS50873"/>
    </source>
</evidence>
<dbReference type="GO" id="GO:0005576">
    <property type="term" value="C:extracellular region"/>
    <property type="evidence" value="ECO:0007669"/>
    <property type="project" value="UniProtKB-SubCell"/>
</dbReference>
<evidence type="ECO:0000256" key="7">
    <source>
        <dbReference type="ARBA" id="ARBA00022617"/>
    </source>
</evidence>
<keyword evidence="15" id="KW-0325">Glycoprotein</keyword>
<evidence type="ECO:0000256" key="10">
    <source>
        <dbReference type="ARBA" id="ARBA00022837"/>
    </source>
</evidence>
<comment type="similarity">
    <text evidence="18">Belongs to the peroxidase family.</text>
</comment>
<dbReference type="InterPro" id="IPR008429">
    <property type="entry name" value="CLPTM1"/>
</dbReference>
<dbReference type="Gene3D" id="1.10.520.10">
    <property type="match status" value="1"/>
</dbReference>
<feature type="binding site" evidence="17">
    <location>
        <position position="399"/>
    </location>
    <ligand>
        <name>Ca(2+)</name>
        <dbReference type="ChEBI" id="CHEBI:29108"/>
        <label>1</label>
    </ligand>
</feature>
<evidence type="ECO:0000256" key="6">
    <source>
        <dbReference type="ARBA" id="ARBA00022559"/>
    </source>
</evidence>
<dbReference type="PANTHER" id="PTHR31388">
    <property type="entry name" value="PEROXIDASE 72-RELATED"/>
    <property type="match status" value="1"/>
</dbReference>
<dbReference type="InterPro" id="IPR010255">
    <property type="entry name" value="Haem_peroxidase_sf"/>
</dbReference>
<keyword evidence="11" id="KW-1133">Transmembrane helix</keyword>
<evidence type="ECO:0000256" key="13">
    <source>
        <dbReference type="ARBA" id="ARBA00023004"/>
    </source>
</evidence>
<keyword evidence="16" id="KW-0376">Hydrogen peroxide</keyword>
<dbReference type="GO" id="GO:0006979">
    <property type="term" value="P:response to oxidative stress"/>
    <property type="evidence" value="ECO:0007669"/>
    <property type="project" value="InterPro"/>
</dbReference>
<comment type="catalytic activity">
    <reaction evidence="1">
        <text>2 a phenolic donor + H2O2 = 2 a phenolic radical donor + 2 H2O</text>
        <dbReference type="Rhea" id="RHEA:56136"/>
        <dbReference type="ChEBI" id="CHEBI:15377"/>
        <dbReference type="ChEBI" id="CHEBI:16240"/>
        <dbReference type="ChEBI" id="CHEBI:139520"/>
        <dbReference type="ChEBI" id="CHEBI:139521"/>
        <dbReference type="EC" id="1.11.1.7"/>
    </reaction>
</comment>
<comment type="subcellular location">
    <subcellularLocation>
        <location evidence="3">Membrane</location>
        <topology evidence="3">Multi-pass membrane protein</topology>
    </subcellularLocation>
    <subcellularLocation>
        <location evidence="4">Secreted</location>
    </subcellularLocation>
</comment>
<keyword evidence="12" id="KW-0560">Oxidoreductase</keyword>
<dbReference type="Proteomes" id="UP000251960">
    <property type="component" value="Chromosome 1"/>
</dbReference>
<keyword evidence="6 20" id="KW-0575">Peroxidase</keyword>
<protein>
    <submittedName>
        <fullName evidence="20">Peroxidase 68</fullName>
    </submittedName>
</protein>
<organism evidence="20">
    <name type="scientific">Zea mays</name>
    <name type="common">Maize</name>
    <dbReference type="NCBI Taxonomy" id="4577"/>
    <lineage>
        <taxon>Eukaryota</taxon>
        <taxon>Viridiplantae</taxon>
        <taxon>Streptophyta</taxon>
        <taxon>Embryophyta</taxon>
        <taxon>Tracheophyta</taxon>
        <taxon>Spermatophyta</taxon>
        <taxon>Magnoliopsida</taxon>
        <taxon>Liliopsida</taxon>
        <taxon>Poales</taxon>
        <taxon>Poaceae</taxon>
        <taxon>PACMAD clade</taxon>
        <taxon>Panicoideae</taxon>
        <taxon>Andropogonodae</taxon>
        <taxon>Andropogoneae</taxon>
        <taxon>Tripsacinae</taxon>
        <taxon>Zea</taxon>
    </lineage>
</organism>
<dbReference type="GO" id="GO:0016020">
    <property type="term" value="C:membrane"/>
    <property type="evidence" value="ECO:0007669"/>
    <property type="project" value="UniProtKB-SubCell"/>
</dbReference>
<dbReference type="GO" id="GO:0140825">
    <property type="term" value="F:lactoperoxidase activity"/>
    <property type="evidence" value="ECO:0007669"/>
    <property type="project" value="UniProtKB-EC"/>
</dbReference>
<reference evidence="20" key="1">
    <citation type="journal article" date="2018" name="Nat. Genet.">
        <title>Extensive intraspecific gene order and gene structural variations between Mo17 and other maize genomes.</title>
        <authorList>
            <person name="Sun S."/>
            <person name="Zhou Y."/>
            <person name="Chen J."/>
            <person name="Shi J."/>
            <person name="Zhao H."/>
            <person name="Zhao H."/>
            <person name="Song W."/>
            <person name="Zhang M."/>
            <person name="Cui Y."/>
            <person name="Dong X."/>
            <person name="Liu H."/>
            <person name="Ma X."/>
            <person name="Jiao Y."/>
            <person name="Wang B."/>
            <person name="Wei X."/>
            <person name="Stein J.C."/>
            <person name="Glaubitz J.C."/>
            <person name="Lu F."/>
            <person name="Yu G."/>
            <person name="Liang C."/>
            <person name="Fengler K."/>
            <person name="Li B."/>
            <person name="Rafalski A."/>
            <person name="Schnable P.S."/>
            <person name="Ware D.H."/>
            <person name="Buckler E.S."/>
            <person name="Lai J."/>
        </authorList>
    </citation>
    <scope>NUCLEOTIDE SEQUENCE [LARGE SCALE GENOMIC DNA]</scope>
    <source>
        <tissue evidence="20">Seedling</tissue>
    </source>
</reference>
<comment type="similarity">
    <text evidence="5">Belongs to the CLPTM1 family.</text>
</comment>
<accession>A0A317Y5K3</accession>
<comment type="cofactor">
    <cofactor evidence="17">
        <name>Ca(2+)</name>
        <dbReference type="ChEBI" id="CHEBI:29108"/>
    </cofactor>
    <text evidence="17">Binds 2 calcium ions per subunit.</text>
</comment>
<keyword evidence="14" id="KW-0472">Membrane</keyword>
<keyword evidence="13" id="KW-0408">Iron</keyword>
<evidence type="ECO:0000256" key="9">
    <source>
        <dbReference type="ARBA" id="ARBA00022723"/>
    </source>
</evidence>
<dbReference type="InterPro" id="IPR002016">
    <property type="entry name" value="Haem_peroxidase"/>
</dbReference>
<feature type="binding site" evidence="17">
    <location>
        <position position="413"/>
    </location>
    <ligand>
        <name>Ca(2+)</name>
        <dbReference type="ChEBI" id="CHEBI:29108"/>
        <label>1</label>
    </ligand>
</feature>
<feature type="binding site" evidence="17">
    <location>
        <position position="401"/>
    </location>
    <ligand>
        <name>Ca(2+)</name>
        <dbReference type="ChEBI" id="CHEBI:29108"/>
        <label>1</label>
    </ligand>
</feature>
<evidence type="ECO:0000313" key="20">
    <source>
        <dbReference type="EMBL" id="PWZ52964.1"/>
    </source>
</evidence>
<proteinExistence type="inferred from homology"/>
<dbReference type="AlphaFoldDB" id="A0A317Y5K3"/>
<evidence type="ECO:0000256" key="5">
    <source>
        <dbReference type="ARBA" id="ARBA00009310"/>
    </source>
</evidence>
<evidence type="ECO:0000256" key="4">
    <source>
        <dbReference type="ARBA" id="ARBA00004613"/>
    </source>
</evidence>
<evidence type="ECO:0000256" key="1">
    <source>
        <dbReference type="ARBA" id="ARBA00000189"/>
    </source>
</evidence>
<evidence type="ECO:0000256" key="17">
    <source>
        <dbReference type="PIRSR" id="PIRSR600823-3"/>
    </source>
</evidence>
<evidence type="ECO:0000256" key="8">
    <source>
        <dbReference type="ARBA" id="ARBA00022692"/>
    </source>
</evidence>
<feature type="domain" description="Plant heme peroxidase family profile" evidence="19">
    <location>
        <begin position="394"/>
        <end position="449"/>
    </location>
</feature>
<dbReference type="GO" id="GO:0042744">
    <property type="term" value="P:hydrogen peroxide catabolic process"/>
    <property type="evidence" value="ECO:0007669"/>
    <property type="project" value="UniProtKB-KW"/>
</dbReference>
<dbReference type="GO" id="GO:0020037">
    <property type="term" value="F:heme binding"/>
    <property type="evidence" value="ECO:0007669"/>
    <property type="project" value="InterPro"/>
</dbReference>
<evidence type="ECO:0000256" key="11">
    <source>
        <dbReference type="ARBA" id="ARBA00022989"/>
    </source>
</evidence>
<dbReference type="GO" id="GO:0046872">
    <property type="term" value="F:metal ion binding"/>
    <property type="evidence" value="ECO:0007669"/>
    <property type="project" value="UniProtKB-KW"/>
</dbReference>
<keyword evidence="8" id="KW-0812">Transmembrane</keyword>
<dbReference type="EMBL" id="NCVQ01000001">
    <property type="protein sequence ID" value="PWZ52964.1"/>
    <property type="molecule type" value="Genomic_DNA"/>
</dbReference>
<gene>
    <name evidence="20" type="primary">PER68</name>
    <name evidence="20" type="ORF">Zm00014a_041934</name>
</gene>
<evidence type="ECO:0000256" key="18">
    <source>
        <dbReference type="RuleBase" id="RU004241"/>
    </source>
</evidence>
<dbReference type="SUPFAM" id="SSF48113">
    <property type="entry name" value="Heme-dependent peroxidases"/>
    <property type="match status" value="1"/>
</dbReference>
<evidence type="ECO:0000256" key="15">
    <source>
        <dbReference type="ARBA" id="ARBA00023180"/>
    </source>
</evidence>
<keyword evidence="9 17" id="KW-0479">Metal-binding</keyword>
<comment type="cofactor">
    <cofactor evidence="2">
        <name>heme b</name>
        <dbReference type="ChEBI" id="CHEBI:60344"/>
    </cofactor>
</comment>
<dbReference type="ExpressionAtlas" id="A0A317Y5K3">
    <property type="expression patterns" value="baseline and differential"/>
</dbReference>
<keyword evidence="7" id="KW-0349">Heme</keyword>
<dbReference type="Pfam" id="PF04615">
    <property type="entry name" value="Utp14"/>
    <property type="match status" value="1"/>
</dbReference>
<comment type="caution">
    <text evidence="20">The sequence shown here is derived from an EMBL/GenBank/DDBJ whole genome shotgun (WGS) entry which is preliminary data.</text>
</comment>
<sequence>MSASRAENGCSGVCPVNSISGVCPAKSDNSIGGVCPITGKDHGSNLKESRDHGEEKGKDPCVVPAKCPFGYDSNTSELGLLSCTVCQTLLHESRKWDVEAASGKNKVIYEDVFMERWAFLAQQAHIASLFPHVYFASSGYPMDLTDPEYDHKSIFGRTHSVVAFLPNSKAGKKKGLLGDSEEPEEQAPLKVVVFILCHRYHAAFDICHDLHSLIIEEHVSHLLVEVPSYIVSHQNNPRVAGVGDDHEVPLFEDGQRGAAALDRVQAAAAPELAEHSDACGHVVLLPEVELVVAKLLFVVDERRQRERLLPVVFVRSFQVLAFKDINAQAPTHILIIPKVMDGLTGLSKERMTLNHKNTSQWPKHILKRGLSIQDEGTRAAIATQLQQNTLVYFFIQVYDGSILLDNRSSIVSEKFATPNNNSMCGYPVVDAIKAVLEEVCLGIVSYADIPELRKGQNKERTSYQS</sequence>
<evidence type="ECO:0000256" key="14">
    <source>
        <dbReference type="ARBA" id="ARBA00023136"/>
    </source>
</evidence>
<dbReference type="PROSITE" id="PS50873">
    <property type="entry name" value="PEROXIDASE_4"/>
    <property type="match status" value="1"/>
</dbReference>
<dbReference type="Pfam" id="PF00141">
    <property type="entry name" value="peroxidase"/>
    <property type="match status" value="1"/>
</dbReference>
<evidence type="ECO:0000256" key="3">
    <source>
        <dbReference type="ARBA" id="ARBA00004141"/>
    </source>
</evidence>
<evidence type="ECO:0000256" key="12">
    <source>
        <dbReference type="ARBA" id="ARBA00023002"/>
    </source>
</evidence>
<dbReference type="PANTHER" id="PTHR31388:SF270">
    <property type="entry name" value="PEROXIDASE 22-RELATED"/>
    <property type="match status" value="1"/>
</dbReference>
<dbReference type="Pfam" id="PF05602">
    <property type="entry name" value="CLPTM1"/>
    <property type="match status" value="1"/>
</dbReference>
<evidence type="ECO:0000256" key="16">
    <source>
        <dbReference type="ARBA" id="ARBA00023324"/>
    </source>
</evidence>
<evidence type="ECO:0000256" key="2">
    <source>
        <dbReference type="ARBA" id="ARBA00001970"/>
    </source>
</evidence>
<name>A0A317Y5K3_MAIZE</name>